<evidence type="ECO:0000259" key="6">
    <source>
        <dbReference type="SMART" id="SM00385"/>
    </source>
</evidence>
<keyword evidence="9" id="KW-1185">Reference proteome</keyword>
<dbReference type="SMART" id="SM00385">
    <property type="entry name" value="CYCLIN"/>
    <property type="match status" value="1"/>
</dbReference>
<dbReference type="InterPro" id="IPR006671">
    <property type="entry name" value="Cyclin_N"/>
</dbReference>
<keyword evidence="2" id="KW-0498">Mitosis</keyword>
<proteinExistence type="inferred from homology"/>
<evidence type="ECO:0000259" key="7">
    <source>
        <dbReference type="SMART" id="SM01332"/>
    </source>
</evidence>
<dbReference type="InterPro" id="IPR004367">
    <property type="entry name" value="Cyclin_C-dom"/>
</dbReference>
<dbReference type="SMART" id="SM01332">
    <property type="entry name" value="Cyclin_C"/>
    <property type="match status" value="1"/>
</dbReference>
<name>A0A813W8P5_ADIRI</name>
<dbReference type="GO" id="GO:0051301">
    <property type="term" value="P:cell division"/>
    <property type="evidence" value="ECO:0007669"/>
    <property type="project" value="UniProtKB-KW"/>
</dbReference>
<dbReference type="FunFam" id="1.10.472.10:FF:000001">
    <property type="entry name" value="G2/mitotic-specific cyclin"/>
    <property type="match status" value="1"/>
</dbReference>
<dbReference type="Proteomes" id="UP000663828">
    <property type="component" value="Unassembled WGS sequence"/>
</dbReference>
<feature type="domain" description="Cyclin-like" evidence="6">
    <location>
        <begin position="119"/>
        <end position="204"/>
    </location>
</feature>
<dbReference type="InterPro" id="IPR013763">
    <property type="entry name" value="Cyclin-like_dom"/>
</dbReference>
<evidence type="ECO:0000256" key="4">
    <source>
        <dbReference type="ARBA" id="ARBA00023306"/>
    </source>
</evidence>
<dbReference type="Pfam" id="PF00134">
    <property type="entry name" value="Cyclin_N"/>
    <property type="match status" value="1"/>
</dbReference>
<protein>
    <recommendedName>
        <fullName evidence="10">Cyclin N-terminal domain-containing protein</fullName>
    </recommendedName>
</protein>
<evidence type="ECO:0000256" key="2">
    <source>
        <dbReference type="ARBA" id="ARBA00022776"/>
    </source>
</evidence>
<evidence type="ECO:0000313" key="9">
    <source>
        <dbReference type="Proteomes" id="UP000663828"/>
    </source>
</evidence>
<feature type="domain" description="Cyclin C-terminal" evidence="7">
    <location>
        <begin position="213"/>
        <end position="355"/>
    </location>
</feature>
<evidence type="ECO:0000256" key="1">
    <source>
        <dbReference type="ARBA" id="ARBA00022618"/>
    </source>
</evidence>
<keyword evidence="4" id="KW-0131">Cell cycle</keyword>
<sequence>MMIQIDGENNISTIRSLKRSISPDFSLILERKSKTGKFQVQKNNGNKENLIKRFHSDLVFTKHSSFIVKEKPVKKSWYQSHQLWLNLMRKTQDKTYQCRVNFLDSHPSITAKMRSVLFDWLIEVSEVYHLHRETYHLSIAYIDQYLCQKKNLAKSKFQLVGITALFVAAKIEEIYPPRLSDFSYVTDNTCAEEDILEMELELMNTLNWHISPVTSITWLLIYLQADRELESLADENQRSVNSVILQNSILTKVHRSKEFLQTFSLAVRLLDLCSLDLEYSQFSKHILAASAILLCRPNWPLEKVTSLTDDDVCVCKEWMKPFSEVLINSPPTSSTRLGAEIPMDEVYSIQIHDISTDLLENVHEKRPKFVPTSRPFRDLLNHLSWLPAIVEKQHEKKAINELVLIA</sequence>
<keyword evidence="1" id="KW-0132">Cell division</keyword>
<evidence type="ECO:0000313" key="8">
    <source>
        <dbReference type="EMBL" id="CAF0849819.1"/>
    </source>
</evidence>
<dbReference type="PANTHER" id="PTHR10177">
    <property type="entry name" value="CYCLINS"/>
    <property type="match status" value="1"/>
</dbReference>
<evidence type="ECO:0000256" key="5">
    <source>
        <dbReference type="RuleBase" id="RU000383"/>
    </source>
</evidence>
<accession>A0A813W8P5</accession>
<dbReference type="SUPFAM" id="SSF47954">
    <property type="entry name" value="Cyclin-like"/>
    <property type="match status" value="2"/>
</dbReference>
<comment type="caution">
    <text evidence="8">The sequence shown here is derived from an EMBL/GenBank/DDBJ whole genome shotgun (WGS) entry which is preliminary data.</text>
</comment>
<dbReference type="InterPro" id="IPR036915">
    <property type="entry name" value="Cyclin-like_sf"/>
</dbReference>
<evidence type="ECO:0000256" key="3">
    <source>
        <dbReference type="ARBA" id="ARBA00023127"/>
    </source>
</evidence>
<reference evidence="8" key="1">
    <citation type="submission" date="2021-02" db="EMBL/GenBank/DDBJ databases">
        <authorList>
            <person name="Nowell W R."/>
        </authorList>
    </citation>
    <scope>NUCLEOTIDE SEQUENCE</scope>
</reference>
<dbReference type="InterPro" id="IPR039361">
    <property type="entry name" value="Cyclin"/>
</dbReference>
<dbReference type="Gene3D" id="1.10.472.10">
    <property type="entry name" value="Cyclin-like"/>
    <property type="match status" value="2"/>
</dbReference>
<dbReference type="AlphaFoldDB" id="A0A813W8P5"/>
<gene>
    <name evidence="8" type="ORF">XAT740_LOCUS5421</name>
</gene>
<keyword evidence="3 5" id="KW-0195">Cyclin</keyword>
<evidence type="ECO:0008006" key="10">
    <source>
        <dbReference type="Google" id="ProtNLM"/>
    </source>
</evidence>
<dbReference type="EMBL" id="CAJNOR010000233">
    <property type="protein sequence ID" value="CAF0849819.1"/>
    <property type="molecule type" value="Genomic_DNA"/>
</dbReference>
<comment type="similarity">
    <text evidence="5">Belongs to the cyclin family.</text>
</comment>
<organism evidence="8 9">
    <name type="scientific">Adineta ricciae</name>
    <name type="common">Rotifer</name>
    <dbReference type="NCBI Taxonomy" id="249248"/>
    <lineage>
        <taxon>Eukaryota</taxon>
        <taxon>Metazoa</taxon>
        <taxon>Spiralia</taxon>
        <taxon>Gnathifera</taxon>
        <taxon>Rotifera</taxon>
        <taxon>Eurotatoria</taxon>
        <taxon>Bdelloidea</taxon>
        <taxon>Adinetida</taxon>
        <taxon>Adinetidae</taxon>
        <taxon>Adineta</taxon>
    </lineage>
</organism>